<accession>A0A3E5B024</accession>
<dbReference type="GO" id="GO:0046872">
    <property type="term" value="F:metal ion binding"/>
    <property type="evidence" value="ECO:0007669"/>
    <property type="project" value="UniProtKB-KW"/>
</dbReference>
<dbReference type="SUPFAM" id="SSF54862">
    <property type="entry name" value="4Fe-4S ferredoxins"/>
    <property type="match status" value="1"/>
</dbReference>
<comment type="caution">
    <text evidence="5">The sequence shown here is derived from an EMBL/GenBank/DDBJ whole genome shotgun (WGS) entry which is preliminary data.</text>
</comment>
<dbReference type="PROSITE" id="PS51379">
    <property type="entry name" value="4FE4S_FER_2"/>
    <property type="match status" value="2"/>
</dbReference>
<protein>
    <recommendedName>
        <fullName evidence="4">4Fe-4S ferredoxin-type domain-containing protein</fullName>
    </recommendedName>
</protein>
<dbReference type="PANTHER" id="PTHR43193:SF2">
    <property type="entry name" value="POLYFERREDOXIN PROTEIN FWDF"/>
    <property type="match status" value="1"/>
</dbReference>
<proteinExistence type="predicted"/>
<dbReference type="GO" id="GO:0051536">
    <property type="term" value="F:iron-sulfur cluster binding"/>
    <property type="evidence" value="ECO:0007669"/>
    <property type="project" value="UniProtKB-KW"/>
</dbReference>
<evidence type="ECO:0000313" key="6">
    <source>
        <dbReference type="Proteomes" id="UP000260983"/>
    </source>
</evidence>
<evidence type="ECO:0000313" key="5">
    <source>
        <dbReference type="EMBL" id="RGN30928.1"/>
    </source>
</evidence>
<organism evidence="5 6">
    <name type="scientific">Bacteroides oleiciplenus</name>
    <dbReference type="NCBI Taxonomy" id="626931"/>
    <lineage>
        <taxon>Bacteria</taxon>
        <taxon>Pseudomonadati</taxon>
        <taxon>Bacteroidota</taxon>
        <taxon>Bacteroidia</taxon>
        <taxon>Bacteroidales</taxon>
        <taxon>Bacteroidaceae</taxon>
        <taxon>Bacteroides</taxon>
    </lineage>
</organism>
<dbReference type="EMBL" id="QSUL01000024">
    <property type="protein sequence ID" value="RGN30928.1"/>
    <property type="molecule type" value="Genomic_DNA"/>
</dbReference>
<dbReference type="PANTHER" id="PTHR43193">
    <property type="match status" value="1"/>
</dbReference>
<evidence type="ECO:0000256" key="1">
    <source>
        <dbReference type="ARBA" id="ARBA00022723"/>
    </source>
</evidence>
<dbReference type="Proteomes" id="UP000260983">
    <property type="component" value="Unassembled WGS sequence"/>
</dbReference>
<evidence type="ECO:0000259" key="4">
    <source>
        <dbReference type="PROSITE" id="PS51379"/>
    </source>
</evidence>
<dbReference type="InterPro" id="IPR017900">
    <property type="entry name" value="4Fe4S_Fe_S_CS"/>
</dbReference>
<dbReference type="InterPro" id="IPR052977">
    <property type="entry name" value="Polyferredoxin-like_ET"/>
</dbReference>
<gene>
    <name evidence="5" type="ORF">DXB65_22370</name>
</gene>
<evidence type="ECO:0000256" key="2">
    <source>
        <dbReference type="ARBA" id="ARBA00023004"/>
    </source>
</evidence>
<feature type="domain" description="4Fe-4S ferredoxin-type" evidence="4">
    <location>
        <begin position="37"/>
        <end position="66"/>
    </location>
</feature>
<dbReference type="PROSITE" id="PS00198">
    <property type="entry name" value="4FE4S_FER_1"/>
    <property type="match status" value="1"/>
</dbReference>
<dbReference type="InterPro" id="IPR017896">
    <property type="entry name" value="4Fe4S_Fe-S-bd"/>
</dbReference>
<keyword evidence="3" id="KW-0411">Iron-sulfur</keyword>
<dbReference type="InterPro" id="IPR007525">
    <property type="entry name" value="FrhB_FdhB_C"/>
</dbReference>
<dbReference type="Pfam" id="PF13187">
    <property type="entry name" value="Fer4_9"/>
    <property type="match status" value="1"/>
</dbReference>
<dbReference type="AlphaFoldDB" id="A0A3E5B024"/>
<name>A0A3E5B024_9BACE</name>
<sequence length="394" mass="44912">MFKNISKIGIDCCGCGNCFYICKKDAISLKADDEGFIQPLVNYNCVDCGACLNVCPQTKEVQTIDNQQAYIVLTKDANIKKISASGGVFGTVAKSLLNERNAYVCAASFVEGTVRHIITQDYSDIKKCQGSKYVQSSLEDCLPKIKGILKDKQKTVLFCGTPCQVAAVYSFLGKRPSNLYTLDLICHGVPSPLFFLKDLKHYCKHPERLSDVRFRWRNPMSNEGKSSFILSIEEQNMSRLYSSSYDPYFATFMKGESFRLSCYQCHYANLNRVGDITIGDCDSAKLYPNFHPNESKSSIIVNNPNGTYLWSMVKKNFFYTYLDLQYEAEINHQLSIPFKKPSSRSQIYNDAKKMSYWKFKSKYAAPTTMRQKVLAIVQTYIPFAYKWIIQRTLK</sequence>
<dbReference type="Gene3D" id="3.30.70.20">
    <property type="match status" value="1"/>
</dbReference>
<keyword evidence="2" id="KW-0408">Iron</keyword>
<evidence type="ECO:0000256" key="3">
    <source>
        <dbReference type="ARBA" id="ARBA00023014"/>
    </source>
</evidence>
<dbReference type="RefSeq" id="WP_117725622.1">
    <property type="nucleotide sequence ID" value="NZ_QSUL01000024.1"/>
</dbReference>
<feature type="domain" description="4Fe-4S ferredoxin-type" evidence="4">
    <location>
        <begin position="4"/>
        <end position="32"/>
    </location>
</feature>
<keyword evidence="1" id="KW-0479">Metal-binding</keyword>
<dbReference type="Pfam" id="PF04432">
    <property type="entry name" value="FrhB_FdhB_C"/>
    <property type="match status" value="1"/>
</dbReference>
<reference evidence="5 6" key="1">
    <citation type="submission" date="2018-08" db="EMBL/GenBank/DDBJ databases">
        <title>A genome reference for cultivated species of the human gut microbiota.</title>
        <authorList>
            <person name="Zou Y."/>
            <person name="Xue W."/>
            <person name="Luo G."/>
        </authorList>
    </citation>
    <scope>NUCLEOTIDE SEQUENCE [LARGE SCALE GENOMIC DNA]</scope>
    <source>
        <strain evidence="5 6">OM05-15BH</strain>
    </source>
</reference>